<name>A0A3N2R9N4_9RHOB</name>
<evidence type="ECO:0000256" key="1">
    <source>
        <dbReference type="ARBA" id="ARBA00004417"/>
    </source>
</evidence>
<dbReference type="SUPFAM" id="SSF52540">
    <property type="entry name" value="P-loop containing nucleoside triphosphate hydrolases"/>
    <property type="match status" value="2"/>
</dbReference>
<comment type="subcellular location">
    <subcellularLocation>
        <location evidence="1">Cell inner membrane</location>
        <topology evidence="1">Peripheral membrane protein</topology>
    </subcellularLocation>
</comment>
<dbReference type="InterPro" id="IPR003593">
    <property type="entry name" value="AAA+_ATPase"/>
</dbReference>
<dbReference type="GO" id="GO:0055085">
    <property type="term" value="P:transmembrane transport"/>
    <property type="evidence" value="ECO:0007669"/>
    <property type="project" value="UniProtKB-ARBA"/>
</dbReference>
<organism evidence="7 8">
    <name type="scientific">Histidinibacterium lentulum</name>
    <dbReference type="NCBI Taxonomy" id="2480588"/>
    <lineage>
        <taxon>Bacteria</taxon>
        <taxon>Pseudomonadati</taxon>
        <taxon>Pseudomonadota</taxon>
        <taxon>Alphaproteobacteria</taxon>
        <taxon>Rhodobacterales</taxon>
        <taxon>Paracoccaceae</taxon>
        <taxon>Histidinibacterium</taxon>
    </lineage>
</organism>
<feature type="domain" description="ABC transporter" evidence="6">
    <location>
        <begin position="6"/>
        <end position="262"/>
    </location>
</feature>
<accession>A0A3N2R9N4</accession>
<comment type="similarity">
    <text evidence="2">Belongs to the ABC transporter superfamily.</text>
</comment>
<dbReference type="InterPro" id="IPR050319">
    <property type="entry name" value="ABC_transp_ATP-bind"/>
</dbReference>
<evidence type="ECO:0000256" key="4">
    <source>
        <dbReference type="ARBA" id="ARBA00022741"/>
    </source>
</evidence>
<feature type="domain" description="ABC transporter" evidence="6">
    <location>
        <begin position="287"/>
        <end position="534"/>
    </location>
</feature>
<dbReference type="Pfam" id="PF00005">
    <property type="entry name" value="ABC_tran"/>
    <property type="match status" value="2"/>
</dbReference>
<dbReference type="PROSITE" id="PS50893">
    <property type="entry name" value="ABC_TRANSPORTER_2"/>
    <property type="match status" value="2"/>
</dbReference>
<dbReference type="RefSeq" id="WP_123640581.1">
    <property type="nucleotide sequence ID" value="NZ_ML119081.1"/>
</dbReference>
<evidence type="ECO:0000313" key="8">
    <source>
        <dbReference type="Proteomes" id="UP000268016"/>
    </source>
</evidence>
<dbReference type="AlphaFoldDB" id="A0A3N2R9N4"/>
<dbReference type="PANTHER" id="PTHR43776:SF7">
    <property type="entry name" value="D,D-DIPEPTIDE TRANSPORT ATP-BINDING PROTEIN DDPF-RELATED"/>
    <property type="match status" value="1"/>
</dbReference>
<keyword evidence="8" id="KW-1185">Reference proteome</keyword>
<dbReference type="InterPro" id="IPR027417">
    <property type="entry name" value="P-loop_NTPase"/>
</dbReference>
<evidence type="ECO:0000313" key="7">
    <source>
        <dbReference type="EMBL" id="ROU04174.1"/>
    </source>
</evidence>
<dbReference type="SMART" id="SM00382">
    <property type="entry name" value="AAA"/>
    <property type="match status" value="2"/>
</dbReference>
<dbReference type="InterPro" id="IPR013563">
    <property type="entry name" value="Oligopep_ABC_C"/>
</dbReference>
<dbReference type="Gene3D" id="3.40.50.300">
    <property type="entry name" value="P-loop containing nucleotide triphosphate hydrolases"/>
    <property type="match status" value="2"/>
</dbReference>
<dbReference type="EMBL" id="RDRB01000001">
    <property type="protein sequence ID" value="ROU04174.1"/>
    <property type="molecule type" value="Genomic_DNA"/>
</dbReference>
<dbReference type="NCBIfam" id="NF007739">
    <property type="entry name" value="PRK10419.1"/>
    <property type="match status" value="2"/>
</dbReference>
<keyword evidence="5 7" id="KW-0067">ATP-binding</keyword>
<dbReference type="PROSITE" id="PS00211">
    <property type="entry name" value="ABC_TRANSPORTER_1"/>
    <property type="match status" value="2"/>
</dbReference>
<dbReference type="CDD" id="cd03257">
    <property type="entry name" value="ABC_NikE_OppD_transporters"/>
    <property type="match status" value="2"/>
</dbReference>
<dbReference type="Pfam" id="PF08352">
    <property type="entry name" value="oligo_HPY"/>
    <property type="match status" value="2"/>
</dbReference>
<evidence type="ECO:0000256" key="5">
    <source>
        <dbReference type="ARBA" id="ARBA00022840"/>
    </source>
</evidence>
<reference evidence="7 8" key="1">
    <citation type="submission" date="2018-10" db="EMBL/GenBank/DDBJ databases">
        <title>Histidinibacterium lentulum gen. nov., sp. nov., a marine bacterium from the culture broth of Picochlorum sp. 122.</title>
        <authorList>
            <person name="Wang G."/>
        </authorList>
    </citation>
    <scope>NUCLEOTIDE SEQUENCE [LARGE SCALE GENOMIC DNA]</scope>
    <source>
        <strain evidence="7 8">B17</strain>
    </source>
</reference>
<dbReference type="GO" id="GO:0005886">
    <property type="term" value="C:plasma membrane"/>
    <property type="evidence" value="ECO:0007669"/>
    <property type="project" value="UniProtKB-SubCell"/>
</dbReference>
<keyword evidence="4" id="KW-0547">Nucleotide-binding</keyword>
<dbReference type="NCBIfam" id="NF008453">
    <property type="entry name" value="PRK11308.1"/>
    <property type="match status" value="2"/>
</dbReference>
<dbReference type="OrthoDB" id="501320at2"/>
<comment type="caution">
    <text evidence="7">The sequence shown here is derived from an EMBL/GenBank/DDBJ whole genome shotgun (WGS) entry which is preliminary data.</text>
</comment>
<dbReference type="GO" id="GO:0016887">
    <property type="term" value="F:ATP hydrolysis activity"/>
    <property type="evidence" value="ECO:0007669"/>
    <property type="project" value="InterPro"/>
</dbReference>
<evidence type="ECO:0000259" key="6">
    <source>
        <dbReference type="PROSITE" id="PS50893"/>
    </source>
</evidence>
<dbReference type="GO" id="GO:0015833">
    <property type="term" value="P:peptide transport"/>
    <property type="evidence" value="ECO:0007669"/>
    <property type="project" value="InterPro"/>
</dbReference>
<dbReference type="InterPro" id="IPR003439">
    <property type="entry name" value="ABC_transporter-like_ATP-bd"/>
</dbReference>
<proteinExistence type="inferred from homology"/>
<gene>
    <name evidence="7" type="ORF">EAT49_01920</name>
</gene>
<dbReference type="PANTHER" id="PTHR43776">
    <property type="entry name" value="TRANSPORT ATP-BINDING PROTEIN"/>
    <property type="match status" value="1"/>
</dbReference>
<dbReference type="Proteomes" id="UP000268016">
    <property type="component" value="Unassembled WGS sequence"/>
</dbReference>
<evidence type="ECO:0000256" key="3">
    <source>
        <dbReference type="ARBA" id="ARBA00022448"/>
    </source>
</evidence>
<sequence length="569" mass="62166">MSAPLLEVADLTIGFRAYGTQRRILHGVSLTVGEGERVSLIGQSGSGKTVTMRTIIGTLPMPPGVVEGGAIRYDGRSLLDLSRQERNRLKGTGISIILQDPMLSFNPVLTVGRQMDDIVRFADIREGRTRPRAERRAHIVETLWKVQLPEGDRILGSYPMMLSGGMRQRVLIGMALLNKPRLLIADEPGTALDVTTQAEILALLNRLVAEEGLSLLLITHNLGVVREMADRVYVMEKGRIVEEGTRATVFANPVHPYTRRLMEAVPPLYGLGVRTVTNLRESRAPAIEADGAGKAFLTRGGWFNQVTGRFQAVNDVSLKIMPGDIFGIAGESGSGKTTLAKMMLGLIKPTSGILEVEGRAVSALAGTEEFRKLIQIVYQNPGSSLNPRRTVADQLAVPLKFTGHETAGIGRRIGELLEMVDLPADYANMYPHELSGGQKQRVAIARALSVRPRILVLDEPTSALDVLVQSTVIDLLHRLREELDLTYVFISHDLSLMRNFCNRVAVMLRGEVVEQGAVAEIFDAPRHPYTRALLSAIPVISEQEEALKPQVTKQERAAVLATSTALGGH</sequence>
<evidence type="ECO:0000256" key="2">
    <source>
        <dbReference type="ARBA" id="ARBA00005417"/>
    </source>
</evidence>
<protein>
    <submittedName>
        <fullName evidence="7">ABC transporter ATP-binding protein</fullName>
    </submittedName>
</protein>
<dbReference type="GO" id="GO:0005524">
    <property type="term" value="F:ATP binding"/>
    <property type="evidence" value="ECO:0007669"/>
    <property type="project" value="UniProtKB-KW"/>
</dbReference>
<keyword evidence="3" id="KW-0813">Transport</keyword>
<dbReference type="InterPro" id="IPR017871">
    <property type="entry name" value="ABC_transporter-like_CS"/>
</dbReference>